<accession>A0A6C2U4R5</accession>
<evidence type="ECO:0000256" key="2">
    <source>
        <dbReference type="ARBA" id="ARBA00022741"/>
    </source>
</evidence>
<feature type="domain" description="PIN" evidence="6">
    <location>
        <begin position="32"/>
        <end position="162"/>
    </location>
</feature>
<dbReference type="FunFam" id="3.40.50.300:FF:000013">
    <property type="entry name" value="PhoH family ATPase"/>
    <property type="match status" value="1"/>
</dbReference>
<keyword evidence="2" id="KW-0547">Nucleotide-binding</keyword>
<keyword evidence="8" id="KW-1185">Reference proteome</keyword>
<evidence type="ECO:0000256" key="1">
    <source>
        <dbReference type="ARBA" id="ARBA00010393"/>
    </source>
</evidence>
<dbReference type="Pfam" id="PF02562">
    <property type="entry name" value="PhoH"/>
    <property type="match status" value="1"/>
</dbReference>
<dbReference type="InterPro" id="IPR002716">
    <property type="entry name" value="PIN_dom"/>
</dbReference>
<gene>
    <name evidence="7" type="ORF">PDESU_02947</name>
</gene>
<keyword evidence="3" id="KW-0067">ATP-binding</keyword>
<dbReference type="SMART" id="SM00670">
    <property type="entry name" value="PINc"/>
    <property type="match status" value="1"/>
</dbReference>
<dbReference type="CDD" id="cd09883">
    <property type="entry name" value="PIN_VapC_PhoHL-ATPase"/>
    <property type="match status" value="1"/>
</dbReference>
<dbReference type="Gene3D" id="3.40.50.300">
    <property type="entry name" value="P-loop containing nucleotide triphosphate hydrolases"/>
    <property type="match status" value="1"/>
</dbReference>
<dbReference type="PANTHER" id="PTHR30473:SF2">
    <property type="entry name" value="PIN DOMAIN-CONTAINING PROTEIN"/>
    <property type="match status" value="1"/>
</dbReference>
<evidence type="ECO:0000259" key="6">
    <source>
        <dbReference type="SMART" id="SM00670"/>
    </source>
</evidence>
<feature type="region of interest" description="Disordered" evidence="5">
    <location>
        <begin position="1"/>
        <end position="21"/>
    </location>
</feature>
<evidence type="ECO:0000256" key="4">
    <source>
        <dbReference type="ARBA" id="ARBA00046345"/>
    </source>
</evidence>
<comment type="similarity">
    <text evidence="4">In the N-terminal section; belongs to the PINc/VapC protein family.</text>
</comment>
<dbReference type="AlphaFoldDB" id="A0A6C2U4R5"/>
<comment type="similarity">
    <text evidence="1">Belongs to the PhoH family.</text>
</comment>
<evidence type="ECO:0000313" key="8">
    <source>
        <dbReference type="Proteomes" id="UP000366872"/>
    </source>
</evidence>
<dbReference type="InterPro" id="IPR029060">
    <property type="entry name" value="PIN-like_dom_sf"/>
</dbReference>
<dbReference type="InterPro" id="IPR027417">
    <property type="entry name" value="P-loop_NTPase"/>
</dbReference>
<dbReference type="Gene3D" id="3.40.50.1010">
    <property type="entry name" value="5'-nuclease"/>
    <property type="match status" value="1"/>
</dbReference>
<evidence type="ECO:0000256" key="3">
    <source>
        <dbReference type="ARBA" id="ARBA00022840"/>
    </source>
</evidence>
<dbReference type="SUPFAM" id="SSF88723">
    <property type="entry name" value="PIN domain-like"/>
    <property type="match status" value="1"/>
</dbReference>
<proteinExistence type="inferred from homology"/>
<feature type="compositionally biased region" description="Basic and acidic residues" evidence="5">
    <location>
        <begin position="1"/>
        <end position="19"/>
    </location>
</feature>
<dbReference type="GO" id="GO:0005524">
    <property type="term" value="F:ATP binding"/>
    <property type="evidence" value="ECO:0007669"/>
    <property type="project" value="UniProtKB-KW"/>
</dbReference>
<dbReference type="PANTHER" id="PTHR30473">
    <property type="entry name" value="PROTEIN PHOH"/>
    <property type="match status" value="1"/>
</dbReference>
<sequence length="467" mass="52661">MRNPRVERRRKPEGTEPNRKHERFNSNMTLKKIFVLDTNVILHDSSCINQFGEHDIVIPITVLEELDNFKKGNDSLNFHAREFARTLDSLAEDKLFNGGVPIGTGRGKISIKLDRQFDDDISANFSDKKKPDHHILNIGYQVAKEFADREVTLVTKDVNLRMKAKAVGLMAQDYKNDHVSDILQLYTGTRIEENVDPELINLMYTPPYEFPAAELTVERPLVPNEYLILRGERKSALAVYDDELNVIKHVDKVPAFGISPRNSEQTYALDAILNDNVRLVSLTGKAGTGKTLIALAGALKRKKSYRQILMARPIVALSNKDIGFLPGDIKSKLDPYMKPLFDNLAVIEHAQGDTKRSQVSKLVDDNKLIIEPLSYIRGRSLVNTFFIIDEAQNLTPHEIKTIITRAGEGTKIVFTGDIFQIDHPYLDSHSNGLSYLIEKMMGQRLYAHVNLTKGERSELADLAGSLL</sequence>
<organism evidence="7 8">
    <name type="scientific">Pontiella desulfatans</name>
    <dbReference type="NCBI Taxonomy" id="2750659"/>
    <lineage>
        <taxon>Bacteria</taxon>
        <taxon>Pseudomonadati</taxon>
        <taxon>Kiritimatiellota</taxon>
        <taxon>Kiritimatiellia</taxon>
        <taxon>Kiritimatiellales</taxon>
        <taxon>Pontiellaceae</taxon>
        <taxon>Pontiella</taxon>
    </lineage>
</organism>
<dbReference type="EMBL" id="CAAHFG010000001">
    <property type="protein sequence ID" value="VGO14386.1"/>
    <property type="molecule type" value="Genomic_DNA"/>
</dbReference>
<name>A0A6C2U4R5_PONDE</name>
<dbReference type="SUPFAM" id="SSF52540">
    <property type="entry name" value="P-loop containing nucleoside triphosphate hydrolases"/>
    <property type="match status" value="1"/>
</dbReference>
<evidence type="ECO:0000256" key="5">
    <source>
        <dbReference type="SAM" id="MobiDB-lite"/>
    </source>
</evidence>
<evidence type="ECO:0000313" key="7">
    <source>
        <dbReference type="EMBL" id="VGO14386.1"/>
    </source>
</evidence>
<reference evidence="7 8" key="1">
    <citation type="submission" date="2019-04" db="EMBL/GenBank/DDBJ databases">
        <authorList>
            <person name="Van Vliet M D."/>
        </authorList>
    </citation>
    <scope>NUCLEOTIDE SEQUENCE [LARGE SCALE GENOMIC DNA]</scope>
    <source>
        <strain evidence="7 8">F1</strain>
    </source>
</reference>
<dbReference type="Pfam" id="PF13638">
    <property type="entry name" value="PIN_4"/>
    <property type="match status" value="1"/>
</dbReference>
<dbReference type="InterPro" id="IPR051451">
    <property type="entry name" value="PhoH2-like"/>
</dbReference>
<dbReference type="GO" id="GO:0005829">
    <property type="term" value="C:cytosol"/>
    <property type="evidence" value="ECO:0007669"/>
    <property type="project" value="TreeGrafter"/>
</dbReference>
<protein>
    <submittedName>
        <fullName evidence="7">PhoH-like protein</fullName>
    </submittedName>
</protein>
<dbReference type="Proteomes" id="UP000366872">
    <property type="component" value="Unassembled WGS sequence"/>
</dbReference>
<dbReference type="InterPro" id="IPR003714">
    <property type="entry name" value="PhoH"/>
</dbReference>